<feature type="compositionally biased region" description="Basic and acidic residues" evidence="3">
    <location>
        <begin position="49"/>
        <end position="68"/>
    </location>
</feature>
<reference evidence="4" key="1">
    <citation type="journal article" date="2020" name="Nat. Ecol. Evol.">
        <title>Deeply conserved synteny resolves early events in vertebrate evolution.</title>
        <authorList>
            <person name="Simakov O."/>
            <person name="Marletaz F."/>
            <person name="Yue J.X."/>
            <person name="O'Connell B."/>
            <person name="Jenkins J."/>
            <person name="Brandt A."/>
            <person name="Calef R."/>
            <person name="Tung C.H."/>
            <person name="Huang T.K."/>
            <person name="Schmutz J."/>
            <person name="Satoh N."/>
            <person name="Yu J.K."/>
            <person name="Putnam N.H."/>
            <person name="Green R.E."/>
            <person name="Rokhsar D.S."/>
        </authorList>
    </citation>
    <scope>NUCLEOTIDE SEQUENCE [LARGE SCALE GENOMIC DNA]</scope>
    <source>
        <strain evidence="4">S238N-H82</strain>
    </source>
</reference>
<evidence type="ECO:0000313" key="5">
    <source>
        <dbReference type="RefSeq" id="XP_035658956.1"/>
    </source>
</evidence>
<comment type="similarity">
    <text evidence="1">Belongs to the TPD52 family.</text>
</comment>
<sequence>MEGFEEDSFHIETLEISGASLDFDHAELLLKEQSPSRTKKSPAKTPPSQEKKFFTRRISDLREEDHATKVASTSGHSTPEDEYASPFDFSTKGLYENYLFLMPDHPESQSDDPHLGGDGQKLQGYSQKLQDEHTYDNRDSAYSTPDPTQDGDPLYQDPTDLQDEQEKEQIRAELQKTEEEIKTLRQVLASKEKAAADLKRRLGITPLREFKDGASKTWQNVQSSQAFQKTNDKLVEWKEKMETSETYKKTSETLSVAGQKTAQASVAAWQSVSRKLGEVKNSQSFKSFEEKVGSTVSNLKAGMMYVLPEGFPFFFAITDTQKGRRLTWSKVTSPREPKPTFEDVLNSTANADKEDESQNAPPLPEEKVPL</sequence>
<gene>
    <name evidence="5" type="primary">LOC118404105</name>
</gene>
<reference evidence="5" key="2">
    <citation type="submission" date="2025-08" db="UniProtKB">
        <authorList>
            <consortium name="RefSeq"/>
        </authorList>
    </citation>
    <scope>IDENTIFICATION</scope>
    <source>
        <strain evidence="5">S238N-H82</strain>
        <tissue evidence="5">Testes</tissue>
    </source>
</reference>
<dbReference type="Pfam" id="PF04201">
    <property type="entry name" value="TPD52"/>
    <property type="match status" value="2"/>
</dbReference>
<organism evidence="4 5">
    <name type="scientific">Branchiostoma floridae</name>
    <name type="common">Florida lancelet</name>
    <name type="synonym">Amphioxus</name>
    <dbReference type="NCBI Taxonomy" id="7739"/>
    <lineage>
        <taxon>Eukaryota</taxon>
        <taxon>Metazoa</taxon>
        <taxon>Chordata</taxon>
        <taxon>Cephalochordata</taxon>
        <taxon>Leptocardii</taxon>
        <taxon>Amphioxiformes</taxon>
        <taxon>Branchiostomatidae</taxon>
        <taxon>Branchiostoma</taxon>
    </lineage>
</organism>
<keyword evidence="4" id="KW-1185">Reference proteome</keyword>
<feature type="compositionally biased region" description="Basic and acidic residues" evidence="3">
    <location>
        <begin position="104"/>
        <end position="115"/>
    </location>
</feature>
<dbReference type="KEGG" id="bfo:118404105"/>
<keyword evidence="2" id="KW-0175">Coiled coil</keyword>
<dbReference type="GeneID" id="118404105"/>
<name>A0A9J7K6P9_BRAFL</name>
<proteinExistence type="inferred from homology"/>
<feature type="region of interest" description="Disordered" evidence="3">
    <location>
        <begin position="328"/>
        <end position="370"/>
    </location>
</feature>
<dbReference type="PANTHER" id="PTHR19307">
    <property type="entry name" value="TUMOR PROTEIN D52"/>
    <property type="match status" value="1"/>
</dbReference>
<accession>A0A9J7K6P9</accession>
<feature type="region of interest" description="Disordered" evidence="3">
    <location>
        <begin position="27"/>
        <end position="88"/>
    </location>
</feature>
<feature type="compositionally biased region" description="Basic and acidic residues" evidence="3">
    <location>
        <begin position="129"/>
        <end position="139"/>
    </location>
</feature>
<dbReference type="RefSeq" id="XP_035658956.1">
    <property type="nucleotide sequence ID" value="XM_035803063.1"/>
</dbReference>
<evidence type="ECO:0000256" key="1">
    <source>
        <dbReference type="ARBA" id="ARBA00005702"/>
    </source>
</evidence>
<dbReference type="InterPro" id="IPR007327">
    <property type="entry name" value="TPD52"/>
</dbReference>
<evidence type="ECO:0000313" key="4">
    <source>
        <dbReference type="Proteomes" id="UP000001554"/>
    </source>
</evidence>
<feature type="region of interest" description="Disordered" evidence="3">
    <location>
        <begin position="100"/>
        <end position="170"/>
    </location>
</feature>
<evidence type="ECO:0000256" key="3">
    <source>
        <dbReference type="SAM" id="MobiDB-lite"/>
    </source>
</evidence>
<dbReference type="GO" id="GO:0005737">
    <property type="term" value="C:cytoplasm"/>
    <property type="evidence" value="ECO:0000318"/>
    <property type="project" value="GO_Central"/>
</dbReference>
<dbReference type="OrthoDB" id="10000687at2759"/>
<dbReference type="AlphaFoldDB" id="A0A9J7K6P9"/>
<protein>
    <submittedName>
        <fullName evidence="5">Tumor protein D52-like isoform X1</fullName>
    </submittedName>
</protein>
<dbReference type="PANTHER" id="PTHR19307:SF14">
    <property type="entry name" value="TUMOR PROTEIN D52"/>
    <property type="match status" value="1"/>
</dbReference>
<dbReference type="Proteomes" id="UP000001554">
    <property type="component" value="Chromosome 17"/>
</dbReference>
<evidence type="ECO:0000256" key="2">
    <source>
        <dbReference type="ARBA" id="ARBA00023054"/>
    </source>
</evidence>